<dbReference type="InterPro" id="IPR013320">
    <property type="entry name" value="ConA-like_dom_sf"/>
</dbReference>
<dbReference type="SMART" id="SM00449">
    <property type="entry name" value="SPRY"/>
    <property type="match status" value="1"/>
</dbReference>
<dbReference type="Pfam" id="PF00643">
    <property type="entry name" value="zf-B_box"/>
    <property type="match status" value="1"/>
</dbReference>
<dbReference type="SUPFAM" id="SSF57845">
    <property type="entry name" value="B-box zinc-binding domain"/>
    <property type="match status" value="1"/>
</dbReference>
<dbReference type="InParanoid" id="A0A3Q1HLX6"/>
<dbReference type="CDD" id="cd16040">
    <property type="entry name" value="SPRY_PRY_SNTX"/>
    <property type="match status" value="1"/>
</dbReference>
<evidence type="ECO:0000256" key="2">
    <source>
        <dbReference type="ARBA" id="ARBA00022771"/>
    </source>
</evidence>
<evidence type="ECO:0000313" key="9">
    <source>
        <dbReference type="Proteomes" id="UP000265040"/>
    </source>
</evidence>
<dbReference type="PRINTS" id="PR01407">
    <property type="entry name" value="BUTYPHLNCDUF"/>
</dbReference>
<name>A0A3Q1HLX6_ANATE</name>
<reference evidence="8" key="1">
    <citation type="submission" date="2021-04" db="EMBL/GenBank/DDBJ databases">
        <authorList>
            <consortium name="Wellcome Sanger Institute Data Sharing"/>
        </authorList>
    </citation>
    <scope>NUCLEOTIDE SEQUENCE [LARGE SCALE GENOMIC DNA]</scope>
</reference>
<dbReference type="PANTHER" id="PTHR25465">
    <property type="entry name" value="B-BOX DOMAIN CONTAINING"/>
    <property type="match status" value="1"/>
</dbReference>
<protein>
    <recommendedName>
        <fullName evidence="10">B30.2/SPRY domain-containing protein</fullName>
    </recommendedName>
</protein>
<dbReference type="InterPro" id="IPR051051">
    <property type="entry name" value="E3_ubiq-ligase_TRIM/RNF"/>
</dbReference>
<dbReference type="InterPro" id="IPR003877">
    <property type="entry name" value="SPRY_dom"/>
</dbReference>
<dbReference type="PANTHER" id="PTHR25465:SF5">
    <property type="entry name" value="E3 UBIQUITIN_ISG15 LIGASE TRIM25-RELATED"/>
    <property type="match status" value="1"/>
</dbReference>
<dbReference type="GO" id="GO:0008270">
    <property type="term" value="F:zinc ion binding"/>
    <property type="evidence" value="ECO:0007669"/>
    <property type="project" value="UniProtKB-KW"/>
</dbReference>
<dbReference type="SMART" id="SM00589">
    <property type="entry name" value="PRY"/>
    <property type="match status" value="1"/>
</dbReference>
<dbReference type="Gene3D" id="2.60.120.920">
    <property type="match status" value="1"/>
</dbReference>
<evidence type="ECO:0000259" key="6">
    <source>
        <dbReference type="PROSITE" id="PS50119"/>
    </source>
</evidence>
<evidence type="ECO:0000259" key="7">
    <source>
        <dbReference type="PROSITE" id="PS50188"/>
    </source>
</evidence>
<proteinExistence type="predicted"/>
<dbReference type="InterPro" id="IPR003879">
    <property type="entry name" value="Butyrophylin_SPRY"/>
</dbReference>
<dbReference type="Gene3D" id="3.30.160.60">
    <property type="entry name" value="Classic Zinc Finger"/>
    <property type="match status" value="1"/>
</dbReference>
<evidence type="ECO:0000256" key="3">
    <source>
        <dbReference type="ARBA" id="ARBA00022833"/>
    </source>
</evidence>
<dbReference type="SUPFAM" id="SSF49899">
    <property type="entry name" value="Concanavalin A-like lectins/glucanases"/>
    <property type="match status" value="1"/>
</dbReference>
<feature type="coiled-coil region" evidence="5">
    <location>
        <begin position="225"/>
        <end position="252"/>
    </location>
</feature>
<accession>A0A3Q1HLX6</accession>
<dbReference type="STRING" id="64144.ENSATEP00000008319"/>
<dbReference type="InterPro" id="IPR000315">
    <property type="entry name" value="Znf_B-box"/>
</dbReference>
<dbReference type="Gene3D" id="4.10.830.40">
    <property type="match status" value="1"/>
</dbReference>
<dbReference type="GO" id="GO:0005737">
    <property type="term" value="C:cytoplasm"/>
    <property type="evidence" value="ECO:0007669"/>
    <property type="project" value="UniProtKB-ARBA"/>
</dbReference>
<dbReference type="Pfam" id="PF13765">
    <property type="entry name" value="PRY"/>
    <property type="match status" value="1"/>
</dbReference>
<keyword evidence="5" id="KW-0175">Coiled coil</keyword>
<evidence type="ECO:0000256" key="5">
    <source>
        <dbReference type="SAM" id="Coils"/>
    </source>
</evidence>
<dbReference type="InterPro" id="IPR058030">
    <property type="entry name" value="TRIM8/14/16/25/29/45/65_CC"/>
</dbReference>
<dbReference type="Pfam" id="PF00622">
    <property type="entry name" value="SPRY"/>
    <property type="match status" value="1"/>
</dbReference>
<dbReference type="SMART" id="SM00336">
    <property type="entry name" value="BBOX"/>
    <property type="match status" value="1"/>
</dbReference>
<dbReference type="Ensembl" id="ENSATET00000008468.2">
    <property type="protein sequence ID" value="ENSATEP00000008319.2"/>
    <property type="gene ID" value="ENSATEG00000005860.2"/>
</dbReference>
<organism evidence="8 9">
    <name type="scientific">Anabas testudineus</name>
    <name type="common">Climbing perch</name>
    <name type="synonym">Anthias testudineus</name>
    <dbReference type="NCBI Taxonomy" id="64144"/>
    <lineage>
        <taxon>Eukaryota</taxon>
        <taxon>Metazoa</taxon>
        <taxon>Chordata</taxon>
        <taxon>Craniata</taxon>
        <taxon>Vertebrata</taxon>
        <taxon>Euteleostomi</taxon>
        <taxon>Actinopterygii</taxon>
        <taxon>Neopterygii</taxon>
        <taxon>Teleostei</taxon>
        <taxon>Neoteleostei</taxon>
        <taxon>Acanthomorphata</taxon>
        <taxon>Anabantaria</taxon>
        <taxon>Anabantiformes</taxon>
        <taxon>Anabantoidei</taxon>
        <taxon>Anabantidae</taxon>
        <taxon>Anabas</taxon>
    </lineage>
</organism>
<dbReference type="PROSITE" id="PS50119">
    <property type="entry name" value="ZF_BBOX"/>
    <property type="match status" value="1"/>
</dbReference>
<dbReference type="CDD" id="cd19802">
    <property type="entry name" value="Bbox1_TRIM8-like"/>
    <property type="match status" value="1"/>
</dbReference>
<dbReference type="Proteomes" id="UP000265040">
    <property type="component" value="Chromosome 22"/>
</dbReference>
<dbReference type="CDD" id="cd19769">
    <property type="entry name" value="Bbox2_TRIM16-like"/>
    <property type="match status" value="1"/>
</dbReference>
<evidence type="ECO:0008006" key="10">
    <source>
        <dbReference type="Google" id="ProtNLM"/>
    </source>
</evidence>
<keyword evidence="9" id="KW-1185">Reference proteome</keyword>
<evidence type="ECO:0000256" key="4">
    <source>
        <dbReference type="PROSITE-ProRule" id="PRU00024"/>
    </source>
</evidence>
<feature type="domain" description="B30.2/SPRY" evidence="7">
    <location>
        <begin position="317"/>
        <end position="512"/>
    </location>
</feature>
<feature type="domain" description="B box-type" evidence="6">
    <location>
        <begin position="105"/>
        <end position="145"/>
    </location>
</feature>
<keyword evidence="3" id="KW-0862">Zinc</keyword>
<dbReference type="GeneTree" id="ENSGT01150000286922"/>
<evidence type="ECO:0000256" key="1">
    <source>
        <dbReference type="ARBA" id="ARBA00022723"/>
    </source>
</evidence>
<dbReference type="PROSITE" id="PS50188">
    <property type="entry name" value="B302_SPRY"/>
    <property type="match status" value="1"/>
</dbReference>
<keyword evidence="1" id="KW-0479">Metal-binding</keyword>
<evidence type="ECO:0000313" key="8">
    <source>
        <dbReference type="Ensembl" id="ENSATEP00000008319.2"/>
    </source>
</evidence>
<keyword evidence="2 4" id="KW-0863">Zinc-finger</keyword>
<reference evidence="8" key="3">
    <citation type="submission" date="2025-09" db="UniProtKB">
        <authorList>
            <consortium name="Ensembl"/>
        </authorList>
    </citation>
    <scope>IDENTIFICATION</scope>
</reference>
<sequence length="521" mass="59881">ILGLLAMFPSPTSVSSLYRSPVFVKNMLQTDVAIEQETRGSQTAPIVHSSAWSEDVTCDSCIERKRKATKLCLQCTAYYCEEHLQLHNELVPLKKHKLLEASTNLQELMCSRHNEVKRIFCRTDQQCICSCCSTEEHSGHRIVSAEKEMAERQKKARETQQVVKQRIQSGEQDMEALQQEVDAINSSAEKAVKDSETMSTELVQLIQKNVFDVKQRITSQQEMEVRRVRELQEEVKKELVELKKKDSDLEKLSHTTDEVLFLHNCPLPHLSESTHSRRLDAYSLHYFEGVRKATAKARKKIRDSCDKEWKEIIKTVIEVDVLLPKTRAELLRYSLPLTLDPNTAHAYLLLSKKNRKVTYVKDYANLQRPHGFEDKYQVVSGQPLSGRCYWEVKWRGLGVSVAVTYKDISRTGVESEFGNNDKSYVLDCSGRSYNTYYKFKHNGNKTDVTGLLSFRIGVFLDHRAGTLSFYRVSNTVTLLHRVQTTFTQPLYAGLTVRYYNATVLIIKPKQPIESFVWCGYV</sequence>
<dbReference type="Pfam" id="PF25600">
    <property type="entry name" value="TRIM_CC"/>
    <property type="match status" value="1"/>
</dbReference>
<feature type="coiled-coil region" evidence="5">
    <location>
        <begin position="142"/>
        <end position="194"/>
    </location>
</feature>
<dbReference type="OrthoDB" id="6105938at2759"/>
<reference evidence="8" key="2">
    <citation type="submission" date="2025-08" db="UniProtKB">
        <authorList>
            <consortium name="Ensembl"/>
        </authorList>
    </citation>
    <scope>IDENTIFICATION</scope>
</reference>
<dbReference type="AlphaFoldDB" id="A0A3Q1HLX6"/>
<dbReference type="InterPro" id="IPR001870">
    <property type="entry name" value="B30.2/SPRY"/>
</dbReference>
<dbReference type="InterPro" id="IPR006574">
    <property type="entry name" value="PRY"/>
</dbReference>
<dbReference type="InterPro" id="IPR043136">
    <property type="entry name" value="B30.2/SPRY_sf"/>
</dbReference>